<evidence type="ECO:0000313" key="7">
    <source>
        <dbReference type="EMBL" id="GLT23249.1"/>
    </source>
</evidence>
<feature type="chain" id="PRO_5044907165" description="Arginine biosynthesis bifunctional protein ArgJ alpha chain" evidence="6">
    <location>
        <begin position="1"/>
        <end position="191"/>
    </location>
</feature>
<feature type="site" description="Cleavage; by autolysis" evidence="6">
    <location>
        <begin position="191"/>
        <end position="192"/>
    </location>
</feature>
<sequence length="412" mass="42804">MPVLLSPPEAAALFPVPGVRLGVTEAGVRKVNRKDLTLIELAPGARVAGVFTQNRFCAAPVQVCKAHLPAGEIRALVINTGVANAGTGEPGLAAARATCEAVAGQLGIAASQVLPFSTGVILEPLPVERIVAGLPAAKAALKADGWFDAAHGIMTTDTIPKAVSRQVQIGGKTITLTGISKGAGMIKPNMATMLGFLATDADVAQPVLDALLKEVADLSFNSITVDGDTSTNDSYILIATGQAGNATIADTASADYVAFRQAVLDVSILLAQAIVRDGEGATKFITLQIEGGKTREECRKVGYAIGHSPLVKTAFFASDPNLGRILAAIGYAGIDDLDVSQLRVWLGSNGEEVLVAEKGGRAESYREEAGARVMAAAEITVRVDLARGDAAATLWSCDFSYDYVKINADYRS</sequence>
<dbReference type="Gene3D" id="3.60.70.12">
    <property type="entry name" value="L-amino peptidase D-ALA esterase/amidase"/>
    <property type="match status" value="1"/>
</dbReference>
<dbReference type="RefSeq" id="WP_284188467.1">
    <property type="nucleotide sequence ID" value="NZ_BSPX01000042.1"/>
</dbReference>
<organism evidence="7 8">
    <name type="scientific">Zoogloea oryzae</name>
    <dbReference type="NCBI Taxonomy" id="310767"/>
    <lineage>
        <taxon>Bacteria</taxon>
        <taxon>Pseudomonadati</taxon>
        <taxon>Pseudomonadota</taxon>
        <taxon>Betaproteobacteria</taxon>
        <taxon>Rhodocyclales</taxon>
        <taxon>Zoogloeaceae</taxon>
        <taxon>Zoogloea</taxon>
    </lineage>
</organism>
<feature type="binding site" evidence="6">
    <location>
        <position position="279"/>
    </location>
    <ligand>
        <name>substrate</name>
    </ligand>
</feature>
<feature type="binding site" evidence="6">
    <location>
        <position position="412"/>
    </location>
    <ligand>
        <name>substrate</name>
    </ligand>
</feature>
<comment type="pathway">
    <text evidence="6">Amino-acid biosynthesis; L-arginine biosynthesis; N(2)-acetyl-L-ornithine from L-glutamate: step 1/4.</text>
</comment>
<dbReference type="HAMAP" id="MF_01106">
    <property type="entry name" value="ArgJ"/>
    <property type="match status" value="1"/>
</dbReference>
<dbReference type="InterPro" id="IPR002813">
    <property type="entry name" value="Arg_biosynth_ArgJ"/>
</dbReference>
<evidence type="ECO:0000256" key="1">
    <source>
        <dbReference type="ARBA" id="ARBA00006774"/>
    </source>
</evidence>
<evidence type="ECO:0000256" key="4">
    <source>
        <dbReference type="ARBA" id="ARBA00022813"/>
    </source>
</evidence>
<feature type="binding site" evidence="6">
    <location>
        <position position="181"/>
    </location>
    <ligand>
        <name>substrate</name>
    </ligand>
</feature>
<feature type="binding site" evidence="6">
    <location>
        <position position="155"/>
    </location>
    <ligand>
        <name>substrate</name>
    </ligand>
</feature>
<protein>
    <recommendedName>
        <fullName evidence="6">Arginine biosynthesis bifunctional protein ArgJ</fullName>
    </recommendedName>
    <domain>
        <recommendedName>
            <fullName evidence="6">Glutamate N-acetyltransferase</fullName>
            <ecNumber evidence="6">2.3.1.35</ecNumber>
        </recommendedName>
        <alternativeName>
            <fullName evidence="6">Ornithine acetyltransferase</fullName>
            <shortName evidence="6">OATase</shortName>
        </alternativeName>
        <alternativeName>
            <fullName evidence="6">Ornithine transacetylase</fullName>
        </alternativeName>
    </domain>
    <domain>
        <recommendedName>
            <fullName evidence="6">Amino-acid acetyltransferase</fullName>
            <ecNumber evidence="6">2.3.1.1</ecNumber>
        </recommendedName>
        <alternativeName>
            <fullName evidence="6">N-acetylglutamate synthase</fullName>
            <shortName evidence="6">AGSase</shortName>
        </alternativeName>
    </domain>
    <component>
        <recommendedName>
            <fullName evidence="6">Arginine biosynthesis bifunctional protein ArgJ alpha chain</fullName>
        </recommendedName>
    </component>
    <component>
        <recommendedName>
            <fullName evidence="6">Arginine biosynthesis bifunctional protein ArgJ beta chain</fullName>
        </recommendedName>
    </component>
</protein>
<feature type="binding site" evidence="6">
    <location>
        <position position="407"/>
    </location>
    <ligand>
        <name>substrate</name>
    </ligand>
</feature>
<comment type="subcellular location">
    <subcellularLocation>
        <location evidence="6">Cytoplasm</location>
    </subcellularLocation>
</comment>
<keyword evidence="6" id="KW-0055">Arginine biosynthesis</keyword>
<comment type="pathway">
    <text evidence="6">Amino-acid biosynthesis; L-arginine biosynthesis; L-ornithine and N-acetyl-L-glutamate from L-glutamate and N(2)-acetyl-L-ornithine (cyclic): step 1/1.</text>
</comment>
<feature type="chain" id="PRO_5044907164" description="Arginine biosynthesis bifunctional protein ArgJ beta chain" evidence="6">
    <location>
        <begin position="192"/>
        <end position="412"/>
    </location>
</feature>
<feature type="binding site" evidence="6">
    <location>
        <position position="192"/>
    </location>
    <ligand>
        <name>substrate</name>
    </ligand>
</feature>
<comment type="catalytic activity">
    <reaction evidence="6">
        <text>N(2)-acetyl-L-ornithine + L-glutamate = N-acetyl-L-glutamate + L-ornithine</text>
        <dbReference type="Rhea" id="RHEA:15349"/>
        <dbReference type="ChEBI" id="CHEBI:29985"/>
        <dbReference type="ChEBI" id="CHEBI:44337"/>
        <dbReference type="ChEBI" id="CHEBI:46911"/>
        <dbReference type="ChEBI" id="CHEBI:57805"/>
        <dbReference type="EC" id="2.3.1.35"/>
    </reaction>
</comment>
<dbReference type="NCBIfam" id="TIGR00120">
    <property type="entry name" value="ArgJ"/>
    <property type="match status" value="1"/>
</dbReference>
<evidence type="ECO:0000256" key="5">
    <source>
        <dbReference type="ARBA" id="ARBA00023315"/>
    </source>
</evidence>
<dbReference type="PANTHER" id="PTHR23100:SF0">
    <property type="entry name" value="ARGININE BIOSYNTHESIS BIFUNCTIONAL PROTEIN ARGJ, MITOCHONDRIAL"/>
    <property type="match status" value="1"/>
</dbReference>
<dbReference type="EC" id="2.3.1.35" evidence="6"/>
<keyword evidence="6" id="KW-0028">Amino-acid biosynthesis</keyword>
<keyword evidence="3 6" id="KW-0808">Transferase</keyword>
<keyword evidence="8" id="KW-1185">Reference proteome</keyword>
<dbReference type="Gene3D" id="3.10.20.340">
    <property type="entry name" value="ArgJ beta chain, C-terminal domain"/>
    <property type="match status" value="1"/>
</dbReference>
<dbReference type="InterPro" id="IPR016117">
    <property type="entry name" value="ArgJ-like_dom_sf"/>
</dbReference>
<dbReference type="InterPro" id="IPR042195">
    <property type="entry name" value="ArgJ_beta_C"/>
</dbReference>
<evidence type="ECO:0000256" key="3">
    <source>
        <dbReference type="ARBA" id="ARBA00022679"/>
    </source>
</evidence>
<dbReference type="SUPFAM" id="SSF56266">
    <property type="entry name" value="DmpA/ArgJ-like"/>
    <property type="match status" value="1"/>
</dbReference>
<feature type="active site" description="Nucleophile" evidence="6">
    <location>
        <position position="192"/>
    </location>
</feature>
<keyword evidence="5 6" id="KW-0012">Acyltransferase</keyword>
<comment type="function">
    <text evidence="6">Catalyzes two activities which are involved in the cyclic version of arginine biosynthesis: the synthesis of N-acetylglutamate from glutamate and acetyl-CoA as the acetyl donor, and of ornithine by transacetylation between N(2)-acetylornithine and glutamate.</text>
</comment>
<reference evidence="8" key="1">
    <citation type="journal article" date="2019" name="Int. J. Syst. Evol. Microbiol.">
        <title>The Global Catalogue of Microorganisms (GCM) 10K type strain sequencing project: providing services to taxonomists for standard genome sequencing and annotation.</title>
        <authorList>
            <consortium name="The Broad Institute Genomics Platform"/>
            <consortium name="The Broad Institute Genome Sequencing Center for Infectious Disease"/>
            <person name="Wu L."/>
            <person name="Ma J."/>
        </authorList>
    </citation>
    <scope>NUCLEOTIDE SEQUENCE [LARGE SCALE GENOMIC DNA]</scope>
    <source>
        <strain evidence="8">NBRC 102407</strain>
    </source>
</reference>
<comment type="similarity">
    <text evidence="1 6">Belongs to the ArgJ family.</text>
</comment>
<accession>A0ABQ6FD67</accession>
<feature type="site" description="Involved in the stabilization of negative charge on the oxyanion by the formation of the oxyanion hole" evidence="6">
    <location>
        <position position="118"/>
    </location>
</feature>
<gene>
    <name evidence="6 7" type="primary">argJ</name>
    <name evidence="7" type="ORF">GCM10007933_27130</name>
</gene>
<comment type="catalytic activity">
    <reaction evidence="6">
        <text>L-glutamate + acetyl-CoA = N-acetyl-L-glutamate + CoA + H(+)</text>
        <dbReference type="Rhea" id="RHEA:24292"/>
        <dbReference type="ChEBI" id="CHEBI:15378"/>
        <dbReference type="ChEBI" id="CHEBI:29985"/>
        <dbReference type="ChEBI" id="CHEBI:44337"/>
        <dbReference type="ChEBI" id="CHEBI:57287"/>
        <dbReference type="ChEBI" id="CHEBI:57288"/>
        <dbReference type="EC" id="2.3.1.1"/>
    </reaction>
</comment>
<evidence type="ECO:0000256" key="6">
    <source>
        <dbReference type="HAMAP-Rule" id="MF_01106"/>
    </source>
</evidence>
<name>A0ABQ6FD67_9RHOO</name>
<dbReference type="Proteomes" id="UP001157167">
    <property type="component" value="Unassembled WGS sequence"/>
</dbReference>
<feature type="site" description="Involved in the stabilization of negative charge on the oxyanion by the formation of the oxyanion hole" evidence="6">
    <location>
        <position position="119"/>
    </location>
</feature>
<keyword evidence="4 6" id="KW-0068">Autocatalytic cleavage</keyword>
<dbReference type="PANTHER" id="PTHR23100">
    <property type="entry name" value="ARGININE BIOSYNTHESIS BIFUNCTIONAL PROTEIN ARGJ"/>
    <property type="match status" value="1"/>
</dbReference>
<keyword evidence="6" id="KW-0511">Multifunctional enzyme</keyword>
<keyword evidence="6" id="KW-0963">Cytoplasm</keyword>
<evidence type="ECO:0000256" key="2">
    <source>
        <dbReference type="ARBA" id="ARBA00011475"/>
    </source>
</evidence>
<dbReference type="EC" id="2.3.1.1" evidence="6"/>
<dbReference type="Pfam" id="PF01960">
    <property type="entry name" value="ArgJ"/>
    <property type="match status" value="1"/>
</dbReference>
<comment type="caution">
    <text evidence="7">The sequence shown here is derived from an EMBL/GenBank/DDBJ whole genome shotgun (WGS) entry which is preliminary data.</text>
</comment>
<dbReference type="EMBL" id="BSPX01000042">
    <property type="protein sequence ID" value="GLT23249.1"/>
    <property type="molecule type" value="Genomic_DNA"/>
</dbReference>
<dbReference type="NCBIfam" id="NF003802">
    <property type="entry name" value="PRK05388.1"/>
    <property type="match status" value="1"/>
</dbReference>
<proteinExistence type="inferred from homology"/>
<comment type="subunit">
    <text evidence="2 6">Heterotetramer of two alpha and two beta chains.</text>
</comment>
<evidence type="ECO:0000313" key="8">
    <source>
        <dbReference type="Proteomes" id="UP001157167"/>
    </source>
</evidence>
<dbReference type="CDD" id="cd02152">
    <property type="entry name" value="OAT"/>
    <property type="match status" value="1"/>
</dbReference>